<feature type="transmembrane region" description="Helical" evidence="1">
    <location>
        <begin position="38"/>
        <end position="63"/>
    </location>
</feature>
<gene>
    <name evidence="2" type="ORF">LCGC14_2121010</name>
</gene>
<dbReference type="EMBL" id="LAZR01026409">
    <property type="protein sequence ID" value="KKL68836.1"/>
    <property type="molecule type" value="Genomic_DNA"/>
</dbReference>
<keyword evidence="1" id="KW-1133">Transmembrane helix</keyword>
<sequence>MSFRKTALLATSGVLFAWQAQAAVCDYTPSRLVGKSTTAVGASVAGGSAVAGAGLHAAGIYTLVHASSGLTMLGSTMAGASAAGTIGIISGTGGLIGAAGAVLLAPITIAVGSIVAAGVGTFEGVCYFQIERVEDPVKVHEIVRDVVAQSDDMAIVETADGDALRREITGTPETYLLKDLYIADSRLMHRDFGPDTVLGAVSFVVAENTN</sequence>
<organism evidence="2">
    <name type="scientific">marine sediment metagenome</name>
    <dbReference type="NCBI Taxonomy" id="412755"/>
    <lineage>
        <taxon>unclassified sequences</taxon>
        <taxon>metagenomes</taxon>
        <taxon>ecological metagenomes</taxon>
    </lineage>
</organism>
<name>A0A0F9ERF7_9ZZZZ</name>
<evidence type="ECO:0000313" key="2">
    <source>
        <dbReference type="EMBL" id="KKL68836.1"/>
    </source>
</evidence>
<protein>
    <submittedName>
        <fullName evidence="2">Uncharacterized protein</fullName>
    </submittedName>
</protein>
<keyword evidence="1" id="KW-0812">Transmembrane</keyword>
<comment type="caution">
    <text evidence="2">The sequence shown here is derived from an EMBL/GenBank/DDBJ whole genome shotgun (WGS) entry which is preliminary data.</text>
</comment>
<feature type="transmembrane region" description="Helical" evidence="1">
    <location>
        <begin position="95"/>
        <end position="122"/>
    </location>
</feature>
<dbReference type="AlphaFoldDB" id="A0A0F9ERF7"/>
<feature type="transmembrane region" description="Helical" evidence="1">
    <location>
        <begin position="70"/>
        <end position="89"/>
    </location>
</feature>
<reference evidence="2" key="1">
    <citation type="journal article" date="2015" name="Nature">
        <title>Complex archaea that bridge the gap between prokaryotes and eukaryotes.</title>
        <authorList>
            <person name="Spang A."/>
            <person name="Saw J.H."/>
            <person name="Jorgensen S.L."/>
            <person name="Zaremba-Niedzwiedzka K."/>
            <person name="Martijn J."/>
            <person name="Lind A.E."/>
            <person name="van Eijk R."/>
            <person name="Schleper C."/>
            <person name="Guy L."/>
            <person name="Ettema T.J."/>
        </authorList>
    </citation>
    <scope>NUCLEOTIDE SEQUENCE</scope>
</reference>
<proteinExistence type="predicted"/>
<evidence type="ECO:0000256" key="1">
    <source>
        <dbReference type="SAM" id="Phobius"/>
    </source>
</evidence>
<accession>A0A0F9ERF7</accession>
<keyword evidence="1" id="KW-0472">Membrane</keyword>